<dbReference type="PRINTS" id="PR00123">
    <property type="entry name" value="ATPASEA"/>
</dbReference>
<keyword evidence="3" id="KW-0813">Transport</keyword>
<dbReference type="AlphaFoldDB" id="A0AAU6PCN0"/>
<name>A0AAU6PCN0_9ACAR</name>
<keyword evidence="4" id="KW-0138">CF(0)</keyword>
<evidence type="ECO:0000256" key="5">
    <source>
        <dbReference type="ARBA" id="ARBA00022692"/>
    </source>
</evidence>
<organism evidence="13">
    <name type="scientific">Euseius sacchari</name>
    <dbReference type="NCBI Taxonomy" id="3061191"/>
    <lineage>
        <taxon>Eukaryota</taxon>
        <taxon>Metazoa</taxon>
        <taxon>Ecdysozoa</taxon>
        <taxon>Arthropoda</taxon>
        <taxon>Chelicerata</taxon>
        <taxon>Arachnida</taxon>
        <taxon>Acari</taxon>
        <taxon>Parasitiformes</taxon>
        <taxon>Mesostigmata</taxon>
        <taxon>Gamasina</taxon>
        <taxon>Phytoseioidea</taxon>
        <taxon>Phytoseiidae</taxon>
        <taxon>Amblyseiinae</taxon>
        <taxon>Euseius</taxon>
    </lineage>
</organism>
<evidence type="ECO:0000256" key="1">
    <source>
        <dbReference type="ARBA" id="ARBA00004141"/>
    </source>
</evidence>
<sequence>MMNNLFIMFDPTTNFMSLNWMSLFLPLIFIKKCYFNSQNRISHIMENINFLILKDLKMNLKKKHYKIMMMLIIMFNMIWMMNMLSLLPFIFTPTSHMSLTLILSLPLWISLTSKMLFMNTSQFFCHLVPLSTPLMLTPFMVIIETISSVIRPLTLMIRLTANMIAGHILMHLLSELLNMNLIFFVPTSLVMNILYVLEMSVSMIQGYVFTILMSLYIEETN</sequence>
<feature type="transmembrane region" description="Helical" evidence="12">
    <location>
        <begin position="67"/>
        <end position="91"/>
    </location>
</feature>
<evidence type="ECO:0000313" key="13">
    <source>
        <dbReference type="EMBL" id="WXI66965.1"/>
    </source>
</evidence>
<comment type="similarity">
    <text evidence="2">Belongs to the ATPase A chain family.</text>
</comment>
<feature type="transmembrane region" description="Helical" evidence="12">
    <location>
        <begin position="124"/>
        <end position="143"/>
    </location>
</feature>
<accession>A0AAU6PCN0</accession>
<keyword evidence="7 12" id="KW-1133">Transmembrane helix</keyword>
<reference evidence="13" key="1">
    <citation type="submission" date="2023-12" db="EMBL/GenBank/DDBJ databases">
        <authorList>
            <person name="Zhao W."/>
        </authorList>
    </citation>
    <scope>NUCLEOTIDE SEQUENCE</scope>
</reference>
<proteinExistence type="inferred from homology"/>
<geneLocation type="mitochondrion" evidence="13"/>
<evidence type="ECO:0000256" key="9">
    <source>
        <dbReference type="ARBA" id="ARBA00023136"/>
    </source>
</evidence>
<dbReference type="SUPFAM" id="SSF81336">
    <property type="entry name" value="F1F0 ATP synthase subunit A"/>
    <property type="match status" value="1"/>
</dbReference>
<dbReference type="NCBIfam" id="TIGR01131">
    <property type="entry name" value="ATP_synt_6_or_A"/>
    <property type="match status" value="1"/>
</dbReference>
<feature type="transmembrane region" description="Helical" evidence="12">
    <location>
        <begin position="193"/>
        <end position="217"/>
    </location>
</feature>
<evidence type="ECO:0000256" key="12">
    <source>
        <dbReference type="SAM" id="Phobius"/>
    </source>
</evidence>
<keyword evidence="13" id="KW-0496">Mitochondrion</keyword>
<dbReference type="InterPro" id="IPR035908">
    <property type="entry name" value="F0_ATP_A_sf"/>
</dbReference>
<feature type="transmembrane region" description="Helical" evidence="12">
    <location>
        <begin position="12"/>
        <end position="30"/>
    </location>
</feature>
<dbReference type="GO" id="GO:0046933">
    <property type="term" value="F:proton-transporting ATP synthase activity, rotational mechanism"/>
    <property type="evidence" value="ECO:0007669"/>
    <property type="project" value="TreeGrafter"/>
</dbReference>
<dbReference type="GO" id="GO:0045259">
    <property type="term" value="C:proton-transporting ATP synthase complex"/>
    <property type="evidence" value="ECO:0007669"/>
    <property type="project" value="UniProtKB-KW"/>
</dbReference>
<evidence type="ECO:0000256" key="7">
    <source>
        <dbReference type="ARBA" id="ARBA00022989"/>
    </source>
</evidence>
<dbReference type="GO" id="GO:0005743">
    <property type="term" value="C:mitochondrial inner membrane"/>
    <property type="evidence" value="ECO:0007669"/>
    <property type="project" value="UniProtKB-SubCell"/>
</dbReference>
<gene>
    <name evidence="13" type="primary">ATP6</name>
</gene>
<evidence type="ECO:0000256" key="11">
    <source>
        <dbReference type="RuleBase" id="RU004450"/>
    </source>
</evidence>
<keyword evidence="6" id="KW-0375">Hydrogen ion transport</keyword>
<evidence type="ECO:0000256" key="6">
    <source>
        <dbReference type="ARBA" id="ARBA00022781"/>
    </source>
</evidence>
<evidence type="ECO:0000256" key="3">
    <source>
        <dbReference type="ARBA" id="ARBA00022448"/>
    </source>
</evidence>
<dbReference type="PANTHER" id="PTHR11410:SF0">
    <property type="entry name" value="ATP SYNTHASE SUBUNIT A"/>
    <property type="match status" value="1"/>
</dbReference>
<comment type="subcellular location">
    <subcellularLocation>
        <location evidence="1">Membrane</location>
        <topology evidence="1">Multi-pass membrane protein</topology>
    </subcellularLocation>
    <subcellularLocation>
        <location evidence="11">Mitochondrion inner membrane</location>
        <topology evidence="11">Multi-pass membrane protein</topology>
    </subcellularLocation>
</comment>
<dbReference type="Gene3D" id="1.20.120.220">
    <property type="entry name" value="ATP synthase, F0 complex, subunit A"/>
    <property type="match status" value="1"/>
</dbReference>
<keyword evidence="9 12" id="KW-0472">Membrane</keyword>
<dbReference type="Pfam" id="PF00119">
    <property type="entry name" value="ATP-synt_A"/>
    <property type="match status" value="1"/>
</dbReference>
<keyword evidence="10" id="KW-0066">ATP synthesis</keyword>
<dbReference type="EMBL" id="OR906641">
    <property type="protein sequence ID" value="WXI66965.1"/>
    <property type="molecule type" value="Genomic_DNA"/>
</dbReference>
<evidence type="ECO:0000256" key="8">
    <source>
        <dbReference type="ARBA" id="ARBA00023065"/>
    </source>
</evidence>
<evidence type="ECO:0000256" key="4">
    <source>
        <dbReference type="ARBA" id="ARBA00022547"/>
    </source>
</evidence>
<keyword evidence="5 12" id="KW-0812">Transmembrane</keyword>
<evidence type="ECO:0000256" key="2">
    <source>
        <dbReference type="ARBA" id="ARBA00006810"/>
    </source>
</evidence>
<dbReference type="InterPro" id="IPR045083">
    <property type="entry name" value="ATP_synth_F0_asu_bact/mt"/>
</dbReference>
<dbReference type="PANTHER" id="PTHR11410">
    <property type="entry name" value="ATP SYNTHASE SUBUNIT A"/>
    <property type="match status" value="1"/>
</dbReference>
<protein>
    <recommendedName>
        <fullName evidence="11">ATP synthase subunit a</fullName>
    </recommendedName>
</protein>
<evidence type="ECO:0000256" key="10">
    <source>
        <dbReference type="ARBA" id="ARBA00023310"/>
    </source>
</evidence>
<dbReference type="InterPro" id="IPR000568">
    <property type="entry name" value="ATP_synth_F0_asu"/>
</dbReference>
<feature type="transmembrane region" description="Helical" evidence="12">
    <location>
        <begin position="97"/>
        <end position="117"/>
    </location>
</feature>
<keyword evidence="8" id="KW-0406">Ion transport</keyword>
<dbReference type="CDD" id="cd00310">
    <property type="entry name" value="ATP-synt_Fo_a_6"/>
    <property type="match status" value="1"/>
</dbReference>